<dbReference type="STRING" id="349064.SAMN05660429_02105"/>
<dbReference type="OrthoDB" id="6399368at2"/>
<dbReference type="Pfam" id="PF11399">
    <property type="entry name" value="DUF3192"/>
    <property type="match status" value="1"/>
</dbReference>
<evidence type="ECO:0008006" key="4">
    <source>
        <dbReference type="Google" id="ProtNLM"/>
    </source>
</evidence>
<keyword evidence="3" id="KW-1185">Reference proteome</keyword>
<protein>
    <recommendedName>
        <fullName evidence="4">DUF3192 domain-containing protein</fullName>
    </recommendedName>
</protein>
<keyword evidence="1" id="KW-0812">Transmembrane</keyword>
<reference evidence="2 3" key="1">
    <citation type="submission" date="2016-10" db="EMBL/GenBank/DDBJ databases">
        <authorList>
            <person name="de Groot N.N."/>
        </authorList>
    </citation>
    <scope>NUCLEOTIDE SEQUENCE [LARGE SCALE GENOMIC DNA]</scope>
    <source>
        <strain evidence="2 3">DSM 19706</strain>
    </source>
</reference>
<dbReference type="Proteomes" id="UP000199308">
    <property type="component" value="Unassembled WGS sequence"/>
</dbReference>
<name>A0A1I0FEX9_THASX</name>
<evidence type="ECO:0000313" key="3">
    <source>
        <dbReference type="Proteomes" id="UP000199308"/>
    </source>
</evidence>
<organism evidence="2 3">
    <name type="scientific">Thalassotalea agarivorans</name>
    <name type="common">Thalassomonas agarivorans</name>
    <dbReference type="NCBI Taxonomy" id="349064"/>
    <lineage>
        <taxon>Bacteria</taxon>
        <taxon>Pseudomonadati</taxon>
        <taxon>Pseudomonadota</taxon>
        <taxon>Gammaproteobacteria</taxon>
        <taxon>Alteromonadales</taxon>
        <taxon>Colwelliaceae</taxon>
        <taxon>Thalassotalea</taxon>
    </lineage>
</organism>
<evidence type="ECO:0000256" key="1">
    <source>
        <dbReference type="SAM" id="Phobius"/>
    </source>
</evidence>
<accession>A0A1I0FEX9</accession>
<keyword evidence="1" id="KW-1133">Transmembrane helix</keyword>
<keyword evidence="1" id="KW-0472">Membrane</keyword>
<dbReference type="EMBL" id="FOHK01000009">
    <property type="protein sequence ID" value="SET56748.1"/>
    <property type="molecule type" value="Genomic_DNA"/>
</dbReference>
<gene>
    <name evidence="2" type="ORF">SAMN05660429_02105</name>
</gene>
<dbReference type="AlphaFoldDB" id="A0A1I0FEX9"/>
<dbReference type="InterPro" id="IPR021534">
    <property type="entry name" value="DUF3192"/>
</dbReference>
<feature type="transmembrane region" description="Helical" evidence="1">
    <location>
        <begin position="6"/>
        <end position="27"/>
    </location>
</feature>
<proteinExistence type="predicted"/>
<sequence length="126" mass="14633">MNKKVLFRILLALIAYAVFVVLVVMFYKDSPADMKWEDRELYNRQYIAALKIDNFNFEQALTDLGTPDLTEAKKVGIDNYQVLFYRTQHVKSDGITTQEECTPLLFKNDQLIAIGEPAYQVFRELS</sequence>
<dbReference type="RefSeq" id="WP_093329959.1">
    <property type="nucleotide sequence ID" value="NZ_AP027363.1"/>
</dbReference>
<evidence type="ECO:0000313" key="2">
    <source>
        <dbReference type="EMBL" id="SET56748.1"/>
    </source>
</evidence>